<organism evidence="1 2">
    <name type="scientific">Allacma fusca</name>
    <dbReference type="NCBI Taxonomy" id="39272"/>
    <lineage>
        <taxon>Eukaryota</taxon>
        <taxon>Metazoa</taxon>
        <taxon>Ecdysozoa</taxon>
        <taxon>Arthropoda</taxon>
        <taxon>Hexapoda</taxon>
        <taxon>Collembola</taxon>
        <taxon>Symphypleona</taxon>
        <taxon>Sminthuridae</taxon>
        <taxon>Allacma</taxon>
    </lineage>
</organism>
<name>A0A8J2NSP2_9HEXA</name>
<evidence type="ECO:0000313" key="1">
    <source>
        <dbReference type="EMBL" id="CAG7724577.1"/>
    </source>
</evidence>
<gene>
    <name evidence="1" type="ORF">AFUS01_LOCUS13589</name>
</gene>
<comment type="caution">
    <text evidence="1">The sequence shown here is derived from an EMBL/GenBank/DDBJ whole genome shotgun (WGS) entry which is preliminary data.</text>
</comment>
<evidence type="ECO:0000313" key="2">
    <source>
        <dbReference type="Proteomes" id="UP000708208"/>
    </source>
</evidence>
<dbReference type="AlphaFoldDB" id="A0A8J2NSP2"/>
<dbReference type="EMBL" id="CAJVCH010111194">
    <property type="protein sequence ID" value="CAG7724577.1"/>
    <property type="molecule type" value="Genomic_DNA"/>
</dbReference>
<sequence length="38" mass="4140">MPIISEDMIVVKDLLALNTSSFLYVRVDAIATSTPLTT</sequence>
<reference evidence="1" key="1">
    <citation type="submission" date="2021-06" db="EMBL/GenBank/DDBJ databases">
        <authorList>
            <person name="Hodson N. C."/>
            <person name="Mongue J. A."/>
            <person name="Jaron S. K."/>
        </authorList>
    </citation>
    <scope>NUCLEOTIDE SEQUENCE</scope>
</reference>
<dbReference type="Proteomes" id="UP000708208">
    <property type="component" value="Unassembled WGS sequence"/>
</dbReference>
<keyword evidence="2" id="KW-1185">Reference proteome</keyword>
<protein>
    <submittedName>
        <fullName evidence="1">Uncharacterized protein</fullName>
    </submittedName>
</protein>
<accession>A0A8J2NSP2</accession>
<proteinExistence type="predicted"/>
<feature type="non-terminal residue" evidence="1">
    <location>
        <position position="38"/>
    </location>
</feature>